<dbReference type="EMBL" id="JAGTXB010000006">
    <property type="protein sequence ID" value="MBS0028574.1"/>
    <property type="molecule type" value="Genomic_DNA"/>
</dbReference>
<dbReference type="InterPro" id="IPR017578">
    <property type="entry name" value="Ribazole_CobC"/>
</dbReference>
<dbReference type="RefSeq" id="WP_211973676.1">
    <property type="nucleotide sequence ID" value="NZ_CBFHAM010000039.1"/>
</dbReference>
<dbReference type="NCBIfam" id="TIGR03162">
    <property type="entry name" value="ribazole_cobC"/>
    <property type="match status" value="1"/>
</dbReference>
<name>A0ABS5J053_9BACT</name>
<keyword evidence="3" id="KW-1185">Reference proteome</keyword>
<dbReference type="EC" id="3.1.3.73" evidence="1"/>
<dbReference type="SMART" id="SM00855">
    <property type="entry name" value="PGAM"/>
    <property type="match status" value="1"/>
</dbReference>
<reference evidence="2 3" key="1">
    <citation type="submission" date="2021-04" db="EMBL/GenBank/DDBJ databases">
        <title>Chitinophaga sp. nov., isolated from the rhizosphere soil.</title>
        <authorList>
            <person name="He S."/>
        </authorList>
    </citation>
    <scope>NUCLEOTIDE SEQUENCE [LARGE SCALE GENOMIC DNA]</scope>
    <source>
        <strain evidence="2 3">2R12</strain>
    </source>
</reference>
<dbReference type="InterPro" id="IPR029033">
    <property type="entry name" value="His_PPase_superfam"/>
</dbReference>
<dbReference type="Proteomes" id="UP000676386">
    <property type="component" value="Unassembled WGS sequence"/>
</dbReference>
<evidence type="ECO:0000313" key="2">
    <source>
        <dbReference type="EMBL" id="MBS0028574.1"/>
    </source>
</evidence>
<sequence length="191" mass="21465">MLLYSHMEIYLIRHTTPAIESGICYGASDVDVAAGFDTEVARVKPLLPTKTPDVYTSPLQRCEKLAAALFGSNYTKDDRLKEMNFGDWEMLPWDNISRNALRKWADNVVFEHIPGGESYEELYTRSISLLEEVIAKGNDAVFVTHNGVIRCILAYVTDTALVDAFDISMDYGHISHLQVENGEVKVIFSNL</sequence>
<evidence type="ECO:0000313" key="3">
    <source>
        <dbReference type="Proteomes" id="UP000676386"/>
    </source>
</evidence>
<dbReference type="Gene3D" id="3.40.50.1240">
    <property type="entry name" value="Phosphoglycerate mutase-like"/>
    <property type="match status" value="1"/>
</dbReference>
<dbReference type="CDD" id="cd07067">
    <property type="entry name" value="HP_PGM_like"/>
    <property type="match status" value="1"/>
</dbReference>
<dbReference type="InterPro" id="IPR013078">
    <property type="entry name" value="His_Pase_superF_clade-1"/>
</dbReference>
<dbReference type="InterPro" id="IPR050275">
    <property type="entry name" value="PGM_Phosphatase"/>
</dbReference>
<dbReference type="SUPFAM" id="SSF53254">
    <property type="entry name" value="Phosphoglycerate mutase-like"/>
    <property type="match status" value="1"/>
</dbReference>
<organism evidence="2 3">
    <name type="scientific">Chitinophaga hostae</name>
    <dbReference type="NCBI Taxonomy" id="2831022"/>
    <lineage>
        <taxon>Bacteria</taxon>
        <taxon>Pseudomonadati</taxon>
        <taxon>Bacteroidota</taxon>
        <taxon>Chitinophagia</taxon>
        <taxon>Chitinophagales</taxon>
        <taxon>Chitinophagaceae</taxon>
        <taxon>Chitinophaga</taxon>
    </lineage>
</organism>
<proteinExistence type="predicted"/>
<protein>
    <recommendedName>
        <fullName evidence="1">Alpha-ribazole phosphatase</fullName>
        <ecNumber evidence="1">3.1.3.73</ecNumber>
    </recommendedName>
</protein>
<dbReference type="Pfam" id="PF00300">
    <property type="entry name" value="His_Phos_1"/>
    <property type="match status" value="1"/>
</dbReference>
<gene>
    <name evidence="2" type="primary">cobC</name>
    <name evidence="2" type="ORF">KE626_14735</name>
</gene>
<dbReference type="PANTHER" id="PTHR48100">
    <property type="entry name" value="BROAD-SPECIFICITY PHOSPHATASE YOR283W-RELATED"/>
    <property type="match status" value="1"/>
</dbReference>
<comment type="caution">
    <text evidence="2">The sequence shown here is derived from an EMBL/GenBank/DDBJ whole genome shotgun (WGS) entry which is preliminary data.</text>
</comment>
<accession>A0ABS5J053</accession>
<evidence type="ECO:0000256" key="1">
    <source>
        <dbReference type="NCBIfam" id="TIGR03162"/>
    </source>
</evidence>